<evidence type="ECO:0000256" key="1">
    <source>
        <dbReference type="SAM" id="MobiDB-lite"/>
    </source>
</evidence>
<protein>
    <submittedName>
        <fullName evidence="2">Uncharacterized protein</fullName>
    </submittedName>
</protein>
<feature type="region of interest" description="Disordered" evidence="1">
    <location>
        <begin position="735"/>
        <end position="845"/>
    </location>
</feature>
<dbReference type="EMBL" id="MU129060">
    <property type="protein sequence ID" value="KAF9508361.1"/>
    <property type="molecule type" value="Genomic_DNA"/>
</dbReference>
<evidence type="ECO:0000313" key="3">
    <source>
        <dbReference type="Proteomes" id="UP000886523"/>
    </source>
</evidence>
<feature type="compositionally biased region" description="Gly residues" evidence="1">
    <location>
        <begin position="814"/>
        <end position="825"/>
    </location>
</feature>
<name>A0A9P6AMD2_9AGAM</name>
<proteinExistence type="predicted"/>
<reference evidence="2" key="1">
    <citation type="journal article" date="2020" name="Nat. Commun.">
        <title>Large-scale genome sequencing of mycorrhizal fungi provides insights into the early evolution of symbiotic traits.</title>
        <authorList>
            <person name="Miyauchi S."/>
            <person name="Kiss E."/>
            <person name="Kuo A."/>
            <person name="Drula E."/>
            <person name="Kohler A."/>
            <person name="Sanchez-Garcia M."/>
            <person name="Morin E."/>
            <person name="Andreopoulos B."/>
            <person name="Barry K.W."/>
            <person name="Bonito G."/>
            <person name="Buee M."/>
            <person name="Carver A."/>
            <person name="Chen C."/>
            <person name="Cichocki N."/>
            <person name="Clum A."/>
            <person name="Culley D."/>
            <person name="Crous P.W."/>
            <person name="Fauchery L."/>
            <person name="Girlanda M."/>
            <person name="Hayes R.D."/>
            <person name="Keri Z."/>
            <person name="LaButti K."/>
            <person name="Lipzen A."/>
            <person name="Lombard V."/>
            <person name="Magnuson J."/>
            <person name="Maillard F."/>
            <person name="Murat C."/>
            <person name="Nolan M."/>
            <person name="Ohm R.A."/>
            <person name="Pangilinan J."/>
            <person name="Pereira M.F."/>
            <person name="Perotto S."/>
            <person name="Peter M."/>
            <person name="Pfister S."/>
            <person name="Riley R."/>
            <person name="Sitrit Y."/>
            <person name="Stielow J.B."/>
            <person name="Szollosi G."/>
            <person name="Zifcakova L."/>
            <person name="Stursova M."/>
            <person name="Spatafora J.W."/>
            <person name="Tedersoo L."/>
            <person name="Vaario L.M."/>
            <person name="Yamada A."/>
            <person name="Yan M."/>
            <person name="Wang P."/>
            <person name="Xu J."/>
            <person name="Bruns T."/>
            <person name="Baldrian P."/>
            <person name="Vilgalys R."/>
            <person name="Dunand C."/>
            <person name="Henrissat B."/>
            <person name="Grigoriev I.V."/>
            <person name="Hibbett D."/>
            <person name="Nagy L.G."/>
            <person name="Martin F.M."/>
        </authorList>
    </citation>
    <scope>NUCLEOTIDE SEQUENCE</scope>
    <source>
        <strain evidence="2">UP504</strain>
    </source>
</reference>
<evidence type="ECO:0000313" key="2">
    <source>
        <dbReference type="EMBL" id="KAF9508361.1"/>
    </source>
</evidence>
<sequence length="863" mass="95328">MSSTVQVPKSFNNFVQKLINESYLGVHWIPLDQLKPMEEVQRALDSDHVNALVQRFHQEGLHNMHPNHAIKVLAPKDLVTGITPKSRGVPPRVQFHVFSGQHRYQAGKKYLSQVAAQNSAAGQEMAGWLAHIYDWKCFEMFPHQFKSYVVSENIIVHSVLAPHWLDVYKTMRKLQSAPSITAEDLGMHWSVIGSNMGPHVGKLFSSKDLMEVLDQLLEIPAISGEGDKIMKIAEVWSRRGQRSLMAMVLRQCYTELSNLMKYHPQGVKALTKDLAHCPGAGTDPSWENIIKGGLPVKWRANGVQRVNERDGRLRARVMEYDPEVLGFFAKEAPFAPGTPSGGSVPTGLFPDKLLLPAYIFNKSASIYTYVGKLADVMFILVAIIDSYETALSTLGGSGGPLDRNRWYFEATYSPDWEMVLSNSIEKARVQYGSKPMVDEVFQFIFDTAELRDWRSQFRNSKVNELGVQAFDRLLSTSVEWWTLVGMFVPASLRESTPDERLGFTFESKVFWKAANPRDVDRLIEARATYRREIAVQQGRVNSLHEQVGRAANAIELAEKDLGTRGAEGSRLIEEAKVKAAALQQAAEARITAQHAAKKRLEKELASERIFQGALMKEQFPLGDYSPAPRTTGASADDGGSLERLDAVAGASQDMRQVEEDLYAVDGGTVQQLSNALKQALELHIGGHGSTQFAHFMETILGNPQMLAGVCEPRGKGTVLLVQQWAPDEKIRVTWEVEEETSGGSRGQKRRTGGTSLSPEVPRKRQTRRRGPPKSGSMIRDSEMEEEGPRGKKLVSDSDAGKGRDGGEGEESEEGSGGSGEGGAGGDEMDVDRESEEEEMGSSELCVNDLLATALVVDGGDVNE</sequence>
<keyword evidence="3" id="KW-1185">Reference proteome</keyword>
<dbReference type="AlphaFoldDB" id="A0A9P6AMD2"/>
<organism evidence="2 3">
    <name type="scientific">Hydnum rufescens UP504</name>
    <dbReference type="NCBI Taxonomy" id="1448309"/>
    <lineage>
        <taxon>Eukaryota</taxon>
        <taxon>Fungi</taxon>
        <taxon>Dikarya</taxon>
        <taxon>Basidiomycota</taxon>
        <taxon>Agaricomycotina</taxon>
        <taxon>Agaricomycetes</taxon>
        <taxon>Cantharellales</taxon>
        <taxon>Hydnaceae</taxon>
        <taxon>Hydnum</taxon>
    </lineage>
</organism>
<feature type="compositionally biased region" description="Basic and acidic residues" evidence="1">
    <location>
        <begin position="786"/>
        <end position="806"/>
    </location>
</feature>
<feature type="compositionally biased region" description="Acidic residues" evidence="1">
    <location>
        <begin position="826"/>
        <end position="840"/>
    </location>
</feature>
<dbReference type="Proteomes" id="UP000886523">
    <property type="component" value="Unassembled WGS sequence"/>
</dbReference>
<gene>
    <name evidence="2" type="ORF">BS47DRAFT_1416635</name>
</gene>
<accession>A0A9P6AMD2</accession>
<comment type="caution">
    <text evidence="2">The sequence shown here is derived from an EMBL/GenBank/DDBJ whole genome shotgun (WGS) entry which is preliminary data.</text>
</comment>